<feature type="region of interest" description="Disordered" evidence="1">
    <location>
        <begin position="159"/>
        <end position="197"/>
    </location>
</feature>
<name>A0A6S7DIP7_9BURK</name>
<feature type="compositionally biased region" description="Polar residues" evidence="1">
    <location>
        <begin position="183"/>
        <end position="197"/>
    </location>
</feature>
<protein>
    <submittedName>
        <fullName evidence="2">Uncharacterized protein</fullName>
    </submittedName>
</protein>
<gene>
    <name evidence="2" type="ORF">LMG28138_06100</name>
</gene>
<sequence>MQMRIVGLAARLKIQADRSANMVSVAFAFKHIDPDQIETLRENSVIVGDIERWNRQESQLPRARIFGRKHQARTHRYLPFIGPKRTHVRVLVVGERMREPKAPERNRHALQRTAYLHYFLPIVARAGASTPPCEVSRLESSPALPPPFSICRKRLASALETTGAASPPPPLRASSLSRRNRPTSRATISRSLSDVIM</sequence>
<evidence type="ECO:0000313" key="2">
    <source>
        <dbReference type="EMBL" id="CAB3809411.1"/>
    </source>
</evidence>
<dbReference type="EMBL" id="CADIKM010000175">
    <property type="protein sequence ID" value="CAB3809411.1"/>
    <property type="molecule type" value="Genomic_DNA"/>
</dbReference>
<reference evidence="2 3" key="1">
    <citation type="submission" date="2020-04" db="EMBL/GenBank/DDBJ databases">
        <authorList>
            <person name="De Canck E."/>
        </authorList>
    </citation>
    <scope>NUCLEOTIDE SEQUENCE [LARGE SCALE GENOMIC DNA]</scope>
    <source>
        <strain evidence="2 3">LMG 28138</strain>
    </source>
</reference>
<dbReference type="Proteomes" id="UP000494115">
    <property type="component" value="Unassembled WGS sequence"/>
</dbReference>
<dbReference type="AlphaFoldDB" id="A0A6S7DIP7"/>
<proteinExistence type="predicted"/>
<keyword evidence="3" id="KW-1185">Reference proteome</keyword>
<evidence type="ECO:0000313" key="3">
    <source>
        <dbReference type="Proteomes" id="UP000494115"/>
    </source>
</evidence>
<organism evidence="2 3">
    <name type="scientific">Pararobbsia alpina</name>
    <dbReference type="NCBI Taxonomy" id="621374"/>
    <lineage>
        <taxon>Bacteria</taxon>
        <taxon>Pseudomonadati</taxon>
        <taxon>Pseudomonadota</taxon>
        <taxon>Betaproteobacteria</taxon>
        <taxon>Burkholderiales</taxon>
        <taxon>Burkholderiaceae</taxon>
        <taxon>Pararobbsia</taxon>
    </lineage>
</organism>
<evidence type="ECO:0000256" key="1">
    <source>
        <dbReference type="SAM" id="MobiDB-lite"/>
    </source>
</evidence>
<accession>A0A6S7DIP7</accession>